<gene>
    <name evidence="2" type="ORF">DXN05_12540</name>
</gene>
<keyword evidence="1" id="KW-0175">Coiled coil</keyword>
<keyword evidence="3" id="KW-1185">Reference proteome</keyword>
<dbReference type="Proteomes" id="UP000261284">
    <property type="component" value="Unassembled WGS sequence"/>
</dbReference>
<accession>A0A3E1NI65</accession>
<dbReference type="RefSeq" id="WP_116847621.1">
    <property type="nucleotide sequence ID" value="NZ_QTJU01000004.1"/>
</dbReference>
<evidence type="ECO:0000256" key="1">
    <source>
        <dbReference type="SAM" id="Coils"/>
    </source>
</evidence>
<dbReference type="OrthoDB" id="714416at2"/>
<name>A0A3E1NI65_9BACT</name>
<sequence length="524" mass="62261">MSNRSTDELFQLIKSLEKAEKRNFKVYMKRIAGSEDLKMMTLFDALDKMHEYDEASLLSKHTVLQKQQLSNLKAHLFRQILTSLRLTKDDSIDMQLNEQMSYARILYNKGLYLQSLKLLEKIKQIAKSNNQVTFQMQALIFEKKIEAMHITRSMENRAERLSHEIDDANRHLTLLNRLSNLALQLYSWYIKMGHARDEKDVTAVKMFFEVNLPVHQVSQMHFYEKLYLYQSYCWYGFILQDLLMFYRYCQKWVDLFDHEPAMIATETSQYVKGLHNLLSAHLATNNYDAFRKVLQNFENFTTTEVANANINARIQIFQYLYTAKINLHFLEGTFTEGLQLIPHIEEHIEEYKLHLDRHRILVFYYKIACLYFGSGDNESTIDYLNKIINWKVDLRTDIQCYARLLHLIAHYELGNWSLLEYLIKSVYRFMAKMKNLSVVEEEIFRFLRKSFTLAPSRIIPSFRALKEKLEKYEGNPLETRSFMYLDIIAWLESKIQGIPVQQVRHNRFLEGRKGKAQEAKTRKA</sequence>
<evidence type="ECO:0000313" key="3">
    <source>
        <dbReference type="Proteomes" id="UP000261284"/>
    </source>
</evidence>
<evidence type="ECO:0000313" key="2">
    <source>
        <dbReference type="EMBL" id="RFM27544.1"/>
    </source>
</evidence>
<protein>
    <submittedName>
        <fullName evidence="2">Uncharacterized protein</fullName>
    </submittedName>
</protein>
<organism evidence="2 3">
    <name type="scientific">Deminuibacter soli</name>
    <dbReference type="NCBI Taxonomy" id="2291815"/>
    <lineage>
        <taxon>Bacteria</taxon>
        <taxon>Pseudomonadati</taxon>
        <taxon>Bacteroidota</taxon>
        <taxon>Chitinophagia</taxon>
        <taxon>Chitinophagales</taxon>
        <taxon>Chitinophagaceae</taxon>
        <taxon>Deminuibacter</taxon>
    </lineage>
</organism>
<dbReference type="EMBL" id="QTJU01000004">
    <property type="protein sequence ID" value="RFM27544.1"/>
    <property type="molecule type" value="Genomic_DNA"/>
</dbReference>
<dbReference type="AlphaFoldDB" id="A0A3E1NI65"/>
<comment type="caution">
    <text evidence="2">The sequence shown here is derived from an EMBL/GenBank/DDBJ whole genome shotgun (WGS) entry which is preliminary data.</text>
</comment>
<reference evidence="2 3" key="1">
    <citation type="submission" date="2018-08" db="EMBL/GenBank/DDBJ databases">
        <title>Chitinophagaceae sp. K23C18032701, a novel bacterium isolated from forest soil.</title>
        <authorList>
            <person name="Wang C."/>
        </authorList>
    </citation>
    <scope>NUCLEOTIDE SEQUENCE [LARGE SCALE GENOMIC DNA]</scope>
    <source>
        <strain evidence="2 3">K23C18032701</strain>
    </source>
</reference>
<proteinExistence type="predicted"/>
<feature type="coiled-coil region" evidence="1">
    <location>
        <begin position="151"/>
        <end position="178"/>
    </location>
</feature>